<protein>
    <submittedName>
        <fullName evidence="2">Uncharacterized protein</fullName>
    </submittedName>
</protein>
<evidence type="ECO:0000313" key="2">
    <source>
        <dbReference type="EMBL" id="KAJ1204968.1"/>
    </source>
</evidence>
<feature type="region of interest" description="Disordered" evidence="1">
    <location>
        <begin position="1"/>
        <end position="51"/>
    </location>
</feature>
<reference evidence="2" key="1">
    <citation type="journal article" date="2022" name="bioRxiv">
        <title>Sequencing and chromosome-scale assembly of the giantPleurodeles waltlgenome.</title>
        <authorList>
            <person name="Brown T."/>
            <person name="Elewa A."/>
            <person name="Iarovenko S."/>
            <person name="Subramanian E."/>
            <person name="Araus A.J."/>
            <person name="Petzold A."/>
            <person name="Susuki M."/>
            <person name="Suzuki K.-i.T."/>
            <person name="Hayashi T."/>
            <person name="Toyoda A."/>
            <person name="Oliveira C."/>
            <person name="Osipova E."/>
            <person name="Leigh N.D."/>
            <person name="Simon A."/>
            <person name="Yun M.H."/>
        </authorList>
    </citation>
    <scope>NUCLEOTIDE SEQUENCE</scope>
    <source>
        <strain evidence="2">20211129_DDA</strain>
        <tissue evidence="2">Liver</tissue>
    </source>
</reference>
<keyword evidence="3" id="KW-1185">Reference proteome</keyword>
<gene>
    <name evidence="2" type="ORF">NDU88_000403</name>
</gene>
<name>A0AAV7VX96_PLEWA</name>
<accession>A0AAV7VX96</accession>
<comment type="caution">
    <text evidence="2">The sequence shown here is derived from an EMBL/GenBank/DDBJ whole genome shotgun (WGS) entry which is preliminary data.</text>
</comment>
<dbReference type="EMBL" id="JANPWB010000002">
    <property type="protein sequence ID" value="KAJ1204968.1"/>
    <property type="molecule type" value="Genomic_DNA"/>
</dbReference>
<sequence length="78" mass="8277">MLRIIESLPEGLSRAPANGPQLRNMSRINIGPVSGQHRAEDGTRGAEKRSELTEVTLDAGLSLLKKESRGAGGGLNLK</sequence>
<organism evidence="2 3">
    <name type="scientific">Pleurodeles waltl</name>
    <name type="common">Iberian ribbed newt</name>
    <dbReference type="NCBI Taxonomy" id="8319"/>
    <lineage>
        <taxon>Eukaryota</taxon>
        <taxon>Metazoa</taxon>
        <taxon>Chordata</taxon>
        <taxon>Craniata</taxon>
        <taxon>Vertebrata</taxon>
        <taxon>Euteleostomi</taxon>
        <taxon>Amphibia</taxon>
        <taxon>Batrachia</taxon>
        <taxon>Caudata</taxon>
        <taxon>Salamandroidea</taxon>
        <taxon>Salamandridae</taxon>
        <taxon>Pleurodelinae</taxon>
        <taxon>Pleurodeles</taxon>
    </lineage>
</organism>
<evidence type="ECO:0000313" key="3">
    <source>
        <dbReference type="Proteomes" id="UP001066276"/>
    </source>
</evidence>
<feature type="compositionally biased region" description="Basic and acidic residues" evidence="1">
    <location>
        <begin position="37"/>
        <end position="51"/>
    </location>
</feature>
<evidence type="ECO:0000256" key="1">
    <source>
        <dbReference type="SAM" id="MobiDB-lite"/>
    </source>
</evidence>
<proteinExistence type="predicted"/>
<dbReference type="AlphaFoldDB" id="A0AAV7VX96"/>
<dbReference type="Proteomes" id="UP001066276">
    <property type="component" value="Chromosome 1_2"/>
</dbReference>